<dbReference type="RefSeq" id="WP_102084154.1">
    <property type="nucleotide sequence ID" value="NZ_PJCJ01000035.1"/>
</dbReference>
<gene>
    <name evidence="1" type="ORF">CXG47_27075</name>
</gene>
<name>A0ABX4TUE7_PSEDL</name>
<reference evidence="1 2" key="1">
    <citation type="submission" date="2017-12" db="EMBL/GenBank/DDBJ databases">
        <title>Detection of the carbapenemase gene blaVIM-5 in members of the Pseudomonas putida group isolated from polluted Nigerian wetlands.</title>
        <authorList>
            <person name="Adelowo O."/>
            <person name="Vollmers J."/>
            <person name="Maeusezahl I."/>
            <person name="Kaster A.-K."/>
            <person name="Mueller J.A."/>
        </authorList>
    </citation>
    <scope>NUCLEOTIDE SEQUENCE [LARGE SCALE GENOMIC DNA]</scope>
    <source>
        <strain evidence="1 2">MR69</strain>
    </source>
</reference>
<dbReference type="EMBL" id="PJCJ01000035">
    <property type="protein sequence ID" value="PLV07722.1"/>
    <property type="molecule type" value="Genomic_DNA"/>
</dbReference>
<protein>
    <recommendedName>
        <fullName evidence="3">Transposase InsH N-terminal domain-containing protein</fullName>
    </recommendedName>
</protein>
<evidence type="ECO:0000313" key="2">
    <source>
        <dbReference type="Proteomes" id="UP000234744"/>
    </source>
</evidence>
<accession>A0ABX4TUE7</accession>
<evidence type="ECO:0000313" key="1">
    <source>
        <dbReference type="EMBL" id="PLV07722.1"/>
    </source>
</evidence>
<sequence>MSLLLALQQLLNLSNERIEPQFLDRTSFQRFAGLKHAGTSLLAIRSGGFANS</sequence>
<comment type="caution">
    <text evidence="1">The sequence shown here is derived from an EMBL/GenBank/DDBJ whole genome shotgun (WGS) entry which is preliminary data.</text>
</comment>
<keyword evidence="2" id="KW-1185">Reference proteome</keyword>
<evidence type="ECO:0008006" key="3">
    <source>
        <dbReference type="Google" id="ProtNLM"/>
    </source>
</evidence>
<proteinExistence type="predicted"/>
<dbReference type="Proteomes" id="UP000234744">
    <property type="component" value="Unassembled WGS sequence"/>
</dbReference>
<organism evidence="1 2">
    <name type="scientific">Pseudomonas plecoglossicida</name>
    <dbReference type="NCBI Taxonomy" id="70775"/>
    <lineage>
        <taxon>Bacteria</taxon>
        <taxon>Pseudomonadati</taxon>
        <taxon>Pseudomonadota</taxon>
        <taxon>Gammaproteobacteria</taxon>
        <taxon>Pseudomonadales</taxon>
        <taxon>Pseudomonadaceae</taxon>
        <taxon>Pseudomonas</taxon>
    </lineage>
</organism>